<dbReference type="GO" id="GO:0016757">
    <property type="term" value="F:glycosyltransferase activity"/>
    <property type="evidence" value="ECO:0007669"/>
    <property type="project" value="UniProtKB-KW"/>
</dbReference>
<dbReference type="EMBL" id="VNHX01000021">
    <property type="protein sequence ID" value="TYP91196.1"/>
    <property type="molecule type" value="Genomic_DNA"/>
</dbReference>
<dbReference type="SUPFAM" id="SSF53448">
    <property type="entry name" value="Nucleotide-diphospho-sugar transferases"/>
    <property type="match status" value="1"/>
</dbReference>
<keyword evidence="6" id="KW-1185">Reference proteome</keyword>
<feature type="domain" description="Glycosyltransferase 2-like" evidence="4">
    <location>
        <begin position="6"/>
        <end position="154"/>
    </location>
</feature>
<proteinExistence type="inferred from homology"/>
<accession>A0A5S5D813</accession>
<keyword evidence="3 5" id="KW-0808">Transferase</keyword>
<dbReference type="CDD" id="cd04186">
    <property type="entry name" value="GT_2_like_c"/>
    <property type="match status" value="1"/>
</dbReference>
<evidence type="ECO:0000313" key="5">
    <source>
        <dbReference type="EMBL" id="TYP91196.1"/>
    </source>
</evidence>
<name>A0A5S5D813_9SPHI</name>
<dbReference type="PANTHER" id="PTHR43179">
    <property type="entry name" value="RHAMNOSYLTRANSFERASE WBBL"/>
    <property type="match status" value="1"/>
</dbReference>
<organism evidence="5 6">
    <name type="scientific">Sphingobacterium allocomposti</name>
    <dbReference type="NCBI Taxonomy" id="415956"/>
    <lineage>
        <taxon>Bacteria</taxon>
        <taxon>Pseudomonadati</taxon>
        <taxon>Bacteroidota</taxon>
        <taxon>Sphingobacteriia</taxon>
        <taxon>Sphingobacteriales</taxon>
        <taxon>Sphingobacteriaceae</taxon>
        <taxon>Sphingobacterium</taxon>
    </lineage>
</organism>
<sequence>MRVLSIIVSYNFEPWLDKCLSSLLNSTYPTDVIVIDNASRDNTAVQIRQKYPEVLLIENNENLGFGRANNLGIQYALKNNYDFVFLVNQDAWVHPDCLNNLLNTSYPEHVGVISPLHYDGTTQALDKGFNHYIQSLDLRLENTTAPFINAAFWLIPSTTLTRIGAFSPLFYHYGEDKDFANRLRYHGLTIAVNQQAIAYHDRQSRPEKLPETAIYKSEFVYFLTEYANINYTFIKAFGYSVIAALKKAVTKSTALSFTAYIRISVALIGRTRAVVRTRKENKESGNGHRKYI</sequence>
<reference evidence="5 6" key="1">
    <citation type="submission" date="2019-07" db="EMBL/GenBank/DDBJ databases">
        <title>Genomic Encyclopedia of Archaeal and Bacterial Type Strains, Phase II (KMG-II): from individual species to whole genera.</title>
        <authorList>
            <person name="Goeker M."/>
        </authorList>
    </citation>
    <scope>NUCLEOTIDE SEQUENCE [LARGE SCALE GENOMIC DNA]</scope>
    <source>
        <strain evidence="5 6">DSM 18850</strain>
    </source>
</reference>
<evidence type="ECO:0000259" key="4">
    <source>
        <dbReference type="Pfam" id="PF00535"/>
    </source>
</evidence>
<dbReference type="PANTHER" id="PTHR43179:SF12">
    <property type="entry name" value="GALACTOFURANOSYLTRANSFERASE GLFT2"/>
    <property type="match status" value="1"/>
</dbReference>
<dbReference type="Pfam" id="PF00535">
    <property type="entry name" value="Glycos_transf_2"/>
    <property type="match status" value="1"/>
</dbReference>
<protein>
    <submittedName>
        <fullName evidence="5">GT2 family glycosyltransferase</fullName>
    </submittedName>
</protein>
<dbReference type="Proteomes" id="UP000325105">
    <property type="component" value="Unassembled WGS sequence"/>
</dbReference>
<evidence type="ECO:0000313" key="6">
    <source>
        <dbReference type="Proteomes" id="UP000325105"/>
    </source>
</evidence>
<comment type="caution">
    <text evidence="5">The sequence shown here is derived from an EMBL/GenBank/DDBJ whole genome shotgun (WGS) entry which is preliminary data.</text>
</comment>
<evidence type="ECO:0000256" key="2">
    <source>
        <dbReference type="ARBA" id="ARBA00022676"/>
    </source>
</evidence>
<dbReference type="InterPro" id="IPR001173">
    <property type="entry name" value="Glyco_trans_2-like"/>
</dbReference>
<evidence type="ECO:0000256" key="3">
    <source>
        <dbReference type="ARBA" id="ARBA00022679"/>
    </source>
</evidence>
<dbReference type="InterPro" id="IPR029044">
    <property type="entry name" value="Nucleotide-diphossugar_trans"/>
</dbReference>
<comment type="similarity">
    <text evidence="1">Belongs to the glycosyltransferase 2 family.</text>
</comment>
<dbReference type="OrthoDB" id="9771846at2"/>
<dbReference type="Gene3D" id="3.90.550.10">
    <property type="entry name" value="Spore Coat Polysaccharide Biosynthesis Protein SpsA, Chain A"/>
    <property type="match status" value="1"/>
</dbReference>
<dbReference type="RefSeq" id="WP_148909688.1">
    <property type="nucleotide sequence ID" value="NZ_VNHX01000021.1"/>
</dbReference>
<keyword evidence="2" id="KW-0328">Glycosyltransferase</keyword>
<gene>
    <name evidence="5" type="ORF">BC792_12138</name>
</gene>
<dbReference type="AlphaFoldDB" id="A0A5S5D813"/>
<evidence type="ECO:0000256" key="1">
    <source>
        <dbReference type="ARBA" id="ARBA00006739"/>
    </source>
</evidence>